<name>A0AAD4DTC0_9AGAM</name>
<organism evidence="2 3">
    <name type="scientific">Suillus fuscotomentosus</name>
    <dbReference type="NCBI Taxonomy" id="1912939"/>
    <lineage>
        <taxon>Eukaryota</taxon>
        <taxon>Fungi</taxon>
        <taxon>Dikarya</taxon>
        <taxon>Basidiomycota</taxon>
        <taxon>Agaricomycotina</taxon>
        <taxon>Agaricomycetes</taxon>
        <taxon>Agaricomycetidae</taxon>
        <taxon>Boletales</taxon>
        <taxon>Suillineae</taxon>
        <taxon>Suillaceae</taxon>
        <taxon>Suillus</taxon>
    </lineage>
</organism>
<accession>A0AAD4DTC0</accession>
<feature type="compositionally biased region" description="Acidic residues" evidence="1">
    <location>
        <begin position="183"/>
        <end position="192"/>
    </location>
</feature>
<dbReference type="GeneID" id="64672107"/>
<comment type="caution">
    <text evidence="2">The sequence shown here is derived from an EMBL/GenBank/DDBJ whole genome shotgun (WGS) entry which is preliminary data.</text>
</comment>
<reference evidence="2" key="1">
    <citation type="journal article" date="2020" name="New Phytol.">
        <title>Comparative genomics reveals dynamic genome evolution in host specialist ectomycorrhizal fungi.</title>
        <authorList>
            <person name="Lofgren L.A."/>
            <person name="Nguyen N.H."/>
            <person name="Vilgalys R."/>
            <person name="Ruytinx J."/>
            <person name="Liao H.L."/>
            <person name="Branco S."/>
            <person name="Kuo A."/>
            <person name="LaButti K."/>
            <person name="Lipzen A."/>
            <person name="Andreopoulos W."/>
            <person name="Pangilinan J."/>
            <person name="Riley R."/>
            <person name="Hundley H."/>
            <person name="Na H."/>
            <person name="Barry K."/>
            <person name="Grigoriev I.V."/>
            <person name="Stajich J.E."/>
            <person name="Kennedy P.G."/>
        </authorList>
    </citation>
    <scope>NUCLEOTIDE SEQUENCE</scope>
    <source>
        <strain evidence="2">FC203</strain>
    </source>
</reference>
<proteinExistence type="predicted"/>
<sequence>MMGWPTGSRDRVTFRKIDGDKLHGPKKVLVKDPKDKSVLGLCIFLYIAARLPLPMLNLDMQQSSSCQISGHVINLNLRIELVHDITDKQSGGSKPEEFASVREVNIDKDCPTTESREESMADVKERLRRAELGCVRLEELYKKYRLRWLEENYRARILQEYVPNVTSTSPGQIPWDAPSPIQSDDDDEFEDLSTEKIP</sequence>
<dbReference type="Proteomes" id="UP001195769">
    <property type="component" value="Unassembled WGS sequence"/>
</dbReference>
<keyword evidence="3" id="KW-1185">Reference proteome</keyword>
<dbReference type="RefSeq" id="XP_041218064.1">
    <property type="nucleotide sequence ID" value="XM_041377809.1"/>
</dbReference>
<feature type="region of interest" description="Disordered" evidence="1">
    <location>
        <begin position="166"/>
        <end position="198"/>
    </location>
</feature>
<evidence type="ECO:0000256" key="1">
    <source>
        <dbReference type="SAM" id="MobiDB-lite"/>
    </source>
</evidence>
<dbReference type="AlphaFoldDB" id="A0AAD4DTC0"/>
<evidence type="ECO:0000313" key="2">
    <source>
        <dbReference type="EMBL" id="KAG1891588.1"/>
    </source>
</evidence>
<gene>
    <name evidence="2" type="ORF">F5891DRAFT_986718</name>
</gene>
<evidence type="ECO:0000313" key="3">
    <source>
        <dbReference type="Proteomes" id="UP001195769"/>
    </source>
</evidence>
<protein>
    <submittedName>
        <fullName evidence="2">Uncharacterized protein</fullName>
    </submittedName>
</protein>
<dbReference type="EMBL" id="JABBWK010000129">
    <property type="protein sequence ID" value="KAG1891588.1"/>
    <property type="molecule type" value="Genomic_DNA"/>
</dbReference>